<evidence type="ECO:0000313" key="3">
    <source>
        <dbReference type="EMBL" id="KPM67829.1"/>
    </source>
</evidence>
<dbReference type="Proteomes" id="UP000050437">
    <property type="component" value="Unassembled WGS sequence"/>
</dbReference>
<evidence type="ECO:0000313" key="4">
    <source>
        <dbReference type="Proteomes" id="UP000050437"/>
    </source>
</evidence>
<dbReference type="EMBL" id="LKKS01000026">
    <property type="protein sequence ID" value="KPM67829.1"/>
    <property type="molecule type" value="Genomic_DNA"/>
</dbReference>
<evidence type="ECO:0000313" key="1">
    <source>
        <dbReference type="EMBL" id="ANY89634.1"/>
    </source>
</evidence>
<gene>
    <name evidence="2" type="ORF">BL240_25465</name>
    <name evidence="3" type="ORF">HB13667_04120</name>
    <name evidence="1" type="ORF">IEC33019_4124</name>
</gene>
<name>A0A0P7DHR5_PSEPU</name>
<dbReference type="Proteomes" id="UP000185146">
    <property type="component" value="Chromosome"/>
</dbReference>
<organism evidence="3 4">
    <name type="scientific">Pseudomonas putida</name>
    <name type="common">Arthrobacter siderocapsulatus</name>
    <dbReference type="NCBI Taxonomy" id="303"/>
    <lineage>
        <taxon>Bacteria</taxon>
        <taxon>Pseudomonadati</taxon>
        <taxon>Pseudomonadota</taxon>
        <taxon>Gammaproteobacteria</taxon>
        <taxon>Pseudomonadales</taxon>
        <taxon>Pseudomonadaceae</taxon>
        <taxon>Pseudomonas</taxon>
    </lineage>
</organism>
<accession>A0A1L5PWZ3</accession>
<sequence length="272" mass="30985">MLTLGGIQLRGFFSIQTEVAENLPILRHSDDIDIKRSMLQVLQMFDAYMTLTGFHPHTMCLDDYAGFRGFLYKVLQLTEDDTKPLTWQLLQDFVIVGFLDEKQANLVLNMSQAECNEKYQEREPAKCRFLHYQSLFPTSDSNGFVYVDFDSITHLLSKSSFDCLGRLLTEYLAPLPTVQAEIDAPLIIAIAQGLLYQNPGVDLGDIHLGVTNSADFIGAVRTHAEWRMHNAGFFRGDVAENWKYLSAVLTNFFVANNILRLNKDGRKMLRPY</sequence>
<dbReference type="AlphaFoldDB" id="A0A0P7DHR5"/>
<dbReference type="EMBL" id="CP018743">
    <property type="protein sequence ID" value="APO84605.1"/>
    <property type="molecule type" value="Genomic_DNA"/>
</dbReference>
<protein>
    <submittedName>
        <fullName evidence="3">Uncharacterized protein</fullName>
    </submittedName>
</protein>
<dbReference type="EMBL" id="CP016634">
    <property type="protein sequence ID" value="ANY89634.1"/>
    <property type="molecule type" value="Genomic_DNA"/>
</dbReference>
<accession>A0A0P7DHR5</accession>
<reference evidence="1" key="2">
    <citation type="submission" date="2016-07" db="EMBL/GenBank/DDBJ databases">
        <title>New class B carbapenemase carried by novel plasmid in Pseudomonas putida enviromental strain in eastern Amazonia.</title>
        <authorList>
            <person name="Souza C.O."/>
            <person name="Lima K.V."/>
            <person name="Brasiliense D.M."/>
            <person name="Perez-Chaparro P.J."/>
            <person name="Mamizuka E.M."/>
            <person name="Lima M.O."/>
            <person name="Lima L.N."/>
            <person name="McCulloch J.A."/>
        </authorList>
    </citation>
    <scope>NUCLEOTIDE SEQUENCE [LARGE SCALE GENOMIC DNA]</scope>
    <source>
        <strain evidence="1">IEC33019</strain>
    </source>
</reference>
<proteinExistence type="predicted"/>
<evidence type="ECO:0000313" key="2">
    <source>
        <dbReference type="EMBL" id="APO84605.1"/>
    </source>
</evidence>
<dbReference type="OrthoDB" id="6872907at2"/>
<reference evidence="3 4" key="1">
    <citation type="submission" date="2015-10" db="EMBL/GenBank/DDBJ databases">
        <title>Pseudomonas putida clinical strains.</title>
        <authorList>
            <person name="Molina L."/>
            <person name="Udaondo Z."/>
        </authorList>
    </citation>
    <scope>NUCLEOTIDE SEQUENCE [LARGE SCALE GENOMIC DNA]</scope>
    <source>
        <strain evidence="3 4">HB13667</strain>
    </source>
</reference>
<evidence type="ECO:0000313" key="5">
    <source>
        <dbReference type="Proteomes" id="UP000185146"/>
    </source>
</evidence>
<dbReference type="RefSeq" id="WP_054572145.1">
    <property type="nucleotide sequence ID" value="NZ_BKWG01000328.1"/>
</dbReference>
<reference evidence="2 5" key="3">
    <citation type="submission" date="2016-12" db="EMBL/GenBank/DDBJ databases">
        <title>Draft Genome Sequence of Mercury Resistant Pseudomonas DRA525.</title>
        <authorList>
            <person name="Drace K.M."/>
        </authorList>
    </citation>
    <scope>NUCLEOTIDE SEQUENCE [LARGE SCALE GENOMIC DNA]</scope>
    <source>
        <strain evidence="2 5">DRA525</strain>
    </source>
</reference>